<name>A0A397VBQ2_9GLOM</name>
<organism evidence="1 2">
    <name type="scientific">Gigaspora rosea</name>
    <dbReference type="NCBI Taxonomy" id="44941"/>
    <lineage>
        <taxon>Eukaryota</taxon>
        <taxon>Fungi</taxon>
        <taxon>Fungi incertae sedis</taxon>
        <taxon>Mucoromycota</taxon>
        <taxon>Glomeromycotina</taxon>
        <taxon>Glomeromycetes</taxon>
        <taxon>Diversisporales</taxon>
        <taxon>Gigasporaceae</taxon>
        <taxon>Gigaspora</taxon>
    </lineage>
</organism>
<reference evidence="1 2" key="1">
    <citation type="submission" date="2018-06" db="EMBL/GenBank/DDBJ databases">
        <title>Comparative genomics reveals the genomic features of Rhizophagus irregularis, R. cerebriforme, R. diaphanum and Gigaspora rosea, and their symbiotic lifestyle signature.</title>
        <authorList>
            <person name="Morin E."/>
            <person name="San Clemente H."/>
            <person name="Chen E.C.H."/>
            <person name="De La Providencia I."/>
            <person name="Hainaut M."/>
            <person name="Kuo A."/>
            <person name="Kohler A."/>
            <person name="Murat C."/>
            <person name="Tang N."/>
            <person name="Roy S."/>
            <person name="Loubradou J."/>
            <person name="Henrissat B."/>
            <person name="Grigoriev I.V."/>
            <person name="Corradi N."/>
            <person name="Roux C."/>
            <person name="Martin F.M."/>
        </authorList>
    </citation>
    <scope>NUCLEOTIDE SEQUENCE [LARGE SCALE GENOMIC DNA]</scope>
    <source>
        <strain evidence="1 2">DAOM 194757</strain>
    </source>
</reference>
<protein>
    <submittedName>
        <fullName evidence="1">Uncharacterized protein</fullName>
    </submittedName>
</protein>
<proteinExistence type="predicted"/>
<dbReference type="EMBL" id="QKWP01000654">
    <property type="protein sequence ID" value="RIB16716.1"/>
    <property type="molecule type" value="Genomic_DNA"/>
</dbReference>
<keyword evidence="2" id="KW-1185">Reference proteome</keyword>
<dbReference type="AlphaFoldDB" id="A0A397VBQ2"/>
<evidence type="ECO:0000313" key="1">
    <source>
        <dbReference type="EMBL" id="RIB16716.1"/>
    </source>
</evidence>
<evidence type="ECO:0000313" key="2">
    <source>
        <dbReference type="Proteomes" id="UP000266673"/>
    </source>
</evidence>
<accession>A0A397VBQ2</accession>
<dbReference type="Proteomes" id="UP000266673">
    <property type="component" value="Unassembled WGS sequence"/>
</dbReference>
<gene>
    <name evidence="1" type="ORF">C2G38_2189126</name>
</gene>
<sequence length="175" mass="20020">MIFEIFGDDSQGQLDLERNINTVKNEKEHPSGDVILNYTTRDVAFERYSKSSEPDNSTLEIFEGDDSQGQCDLKKNMNTVKDEKGHLSGILMDNEVPYFAVNKTNRVWHTKDERKAFEWYKKSAKPGNSRENVILGSAMNKHGRTKRGKVKYIIVAKNGLIVFYTFGIDMETNSD</sequence>
<comment type="caution">
    <text evidence="1">The sequence shown here is derived from an EMBL/GenBank/DDBJ whole genome shotgun (WGS) entry which is preliminary data.</text>
</comment>